<evidence type="ECO:0000256" key="2">
    <source>
        <dbReference type="ARBA" id="ARBA00023125"/>
    </source>
</evidence>
<accession>A0ABY4W5R2</accession>
<dbReference type="InterPro" id="IPR036388">
    <property type="entry name" value="WH-like_DNA-bd_sf"/>
</dbReference>
<keyword evidence="3" id="KW-0804">Transcription</keyword>
<evidence type="ECO:0000313" key="5">
    <source>
        <dbReference type="EMBL" id="USG62541.1"/>
    </source>
</evidence>
<dbReference type="PANTHER" id="PTHR33164">
    <property type="entry name" value="TRANSCRIPTIONAL REGULATOR, MARR FAMILY"/>
    <property type="match status" value="1"/>
</dbReference>
<evidence type="ECO:0000256" key="3">
    <source>
        <dbReference type="ARBA" id="ARBA00023163"/>
    </source>
</evidence>
<dbReference type="PROSITE" id="PS50995">
    <property type="entry name" value="HTH_MARR_2"/>
    <property type="match status" value="1"/>
</dbReference>
<evidence type="ECO:0000256" key="1">
    <source>
        <dbReference type="ARBA" id="ARBA00023015"/>
    </source>
</evidence>
<sequence length="147" mass="16905">MSITKEKITDNLAYVLAQAHREVHLKFEQRLRLEGVQVEHWRILDVLSDEKGRSMGDLAGIVLMNHPALTKMLDKMVANGLIHRSLDQNDQRKVLVFITNSGLELHQRLNTHAVEFHSQFNSNIGSDKVERLKRLLNEIIDEAPHLN</sequence>
<keyword evidence="6" id="KW-1185">Reference proteome</keyword>
<dbReference type="PANTHER" id="PTHR33164:SF64">
    <property type="entry name" value="TRANSCRIPTIONAL REGULATOR SLYA"/>
    <property type="match status" value="1"/>
</dbReference>
<dbReference type="InterPro" id="IPR000835">
    <property type="entry name" value="HTH_MarR-typ"/>
</dbReference>
<dbReference type="EMBL" id="CP098747">
    <property type="protein sequence ID" value="USG62541.1"/>
    <property type="molecule type" value="Genomic_DNA"/>
</dbReference>
<gene>
    <name evidence="5" type="ORF">NBZ79_06080</name>
</gene>
<reference evidence="5" key="1">
    <citation type="submission" date="2022-06" db="EMBL/GenBank/DDBJ databases">
        <title>Sneathiella actinostolidae sp. nov., isolated from a sea anemonein the Western Pacific Ocean.</title>
        <authorList>
            <person name="Wei M.J."/>
        </authorList>
    </citation>
    <scope>NUCLEOTIDE SEQUENCE</scope>
    <source>
        <strain evidence="5">PHK-P5</strain>
    </source>
</reference>
<protein>
    <submittedName>
        <fullName evidence="5">MarR family transcriptional regulator</fullName>
    </submittedName>
</protein>
<evidence type="ECO:0000259" key="4">
    <source>
        <dbReference type="PROSITE" id="PS50995"/>
    </source>
</evidence>
<name>A0ABY4W5R2_9PROT</name>
<keyword evidence="1" id="KW-0805">Transcription regulation</keyword>
<dbReference type="SMART" id="SM00347">
    <property type="entry name" value="HTH_MARR"/>
    <property type="match status" value="1"/>
</dbReference>
<dbReference type="RefSeq" id="WP_251936393.1">
    <property type="nucleotide sequence ID" value="NZ_CP098747.1"/>
</dbReference>
<organism evidence="5 6">
    <name type="scientific">Sneathiella marina</name>
    <dbReference type="NCBI Taxonomy" id="2950108"/>
    <lineage>
        <taxon>Bacteria</taxon>
        <taxon>Pseudomonadati</taxon>
        <taxon>Pseudomonadota</taxon>
        <taxon>Alphaproteobacteria</taxon>
        <taxon>Sneathiellales</taxon>
        <taxon>Sneathiellaceae</taxon>
        <taxon>Sneathiella</taxon>
    </lineage>
</organism>
<evidence type="ECO:0000313" key="6">
    <source>
        <dbReference type="Proteomes" id="UP001056291"/>
    </source>
</evidence>
<dbReference type="InterPro" id="IPR023187">
    <property type="entry name" value="Tscrpt_reg_MarR-type_CS"/>
</dbReference>
<dbReference type="InterPro" id="IPR036390">
    <property type="entry name" value="WH_DNA-bd_sf"/>
</dbReference>
<dbReference type="Pfam" id="PF01047">
    <property type="entry name" value="MarR"/>
    <property type="match status" value="1"/>
</dbReference>
<dbReference type="PROSITE" id="PS01117">
    <property type="entry name" value="HTH_MARR_1"/>
    <property type="match status" value="1"/>
</dbReference>
<dbReference type="Gene3D" id="1.10.10.10">
    <property type="entry name" value="Winged helix-like DNA-binding domain superfamily/Winged helix DNA-binding domain"/>
    <property type="match status" value="1"/>
</dbReference>
<keyword evidence="2" id="KW-0238">DNA-binding</keyword>
<dbReference type="SUPFAM" id="SSF46785">
    <property type="entry name" value="Winged helix' DNA-binding domain"/>
    <property type="match status" value="1"/>
</dbReference>
<dbReference type="InterPro" id="IPR039422">
    <property type="entry name" value="MarR/SlyA-like"/>
</dbReference>
<proteinExistence type="predicted"/>
<feature type="domain" description="HTH marR-type" evidence="4">
    <location>
        <begin position="9"/>
        <end position="141"/>
    </location>
</feature>
<dbReference type="Proteomes" id="UP001056291">
    <property type="component" value="Chromosome"/>
</dbReference>
<dbReference type="PRINTS" id="PR00598">
    <property type="entry name" value="HTHMARR"/>
</dbReference>